<accession>A0ACC9MT30</accession>
<evidence type="ECO:0000313" key="2">
    <source>
        <dbReference type="Proteomes" id="UP000233606"/>
    </source>
</evidence>
<organism evidence="1 2">
    <name type="scientific">Macrococcoides caseolyticum</name>
    <dbReference type="NCBI Taxonomy" id="69966"/>
    <lineage>
        <taxon>Bacteria</taxon>
        <taxon>Bacillati</taxon>
        <taxon>Bacillota</taxon>
        <taxon>Bacilli</taxon>
        <taxon>Bacillales</taxon>
        <taxon>Staphylococcaceae</taxon>
        <taxon>Macrococcoides</taxon>
    </lineage>
</organism>
<proteinExistence type="predicted"/>
<name>A0ACC9MT30_9STAP</name>
<dbReference type="Proteomes" id="UP000233606">
    <property type="component" value="Unassembled WGS sequence"/>
</dbReference>
<protein>
    <submittedName>
        <fullName evidence="1">Helix-turn-helix domain-containing protein</fullName>
    </submittedName>
</protein>
<keyword evidence="2" id="KW-1185">Reference proteome</keyword>
<gene>
    <name evidence="1" type="ORF">CW682_05825</name>
</gene>
<sequence length="234" mass="27035">MRSDLKGYGLVFKNLTCNEHIDIEAKGLYAYLSSYAGATDVAFPGVELICYHLNISERRFNKYKKQLVENGFLTITRNRTANGFSNNIYHLHHKPVSYQNVSIQNVSLQNVSLQNDSTKNNSLKNNSLKNNNDKNICASDDDAIVSEFDEWYNLYDKKKDRKAAFIKYKAVRKKHSKEVIMKGTKDYLKTITDKQYQKYPKTFLNNESFLDDYSEEVKGSSNFNINSFLGNIKE</sequence>
<dbReference type="EMBL" id="PIWU01000006">
    <property type="protein sequence ID" value="PKE56729.1"/>
    <property type="molecule type" value="Genomic_DNA"/>
</dbReference>
<comment type="caution">
    <text evidence="1">The sequence shown here is derived from an EMBL/GenBank/DDBJ whole genome shotgun (WGS) entry which is preliminary data.</text>
</comment>
<evidence type="ECO:0000313" key="1">
    <source>
        <dbReference type="EMBL" id="PKE56729.1"/>
    </source>
</evidence>
<reference evidence="1" key="1">
    <citation type="submission" date="2017-12" db="EMBL/GenBank/DDBJ databases">
        <title>Genomics of Macrococcus caseolyticus.</title>
        <authorList>
            <person name="MacFadyen A.C."/>
            <person name="Paterson G.K."/>
        </authorList>
    </citation>
    <scope>NUCLEOTIDE SEQUENCE</scope>
    <source>
        <strain evidence="1">5459_5_49</strain>
    </source>
</reference>